<evidence type="ECO:0000313" key="5">
    <source>
        <dbReference type="Proteomes" id="UP000594261"/>
    </source>
</evidence>
<dbReference type="AlphaFoldDB" id="A0A7N2KYZ3"/>
<dbReference type="Gramene" id="QL02p066394:mrna">
    <property type="protein sequence ID" value="QL02p066394:mrna:CDS:1"/>
    <property type="gene ID" value="QL02p066394"/>
</dbReference>
<dbReference type="InParanoid" id="A0A7N2KYZ3"/>
<dbReference type="PROSITE" id="PS50158">
    <property type="entry name" value="ZF_CCHC"/>
    <property type="match status" value="1"/>
</dbReference>
<keyword evidence="1" id="KW-0863">Zinc-finger</keyword>
<keyword evidence="1" id="KW-0862">Zinc</keyword>
<dbReference type="PANTHER" id="PTHR31286">
    <property type="entry name" value="GLYCINE-RICH CELL WALL STRUCTURAL PROTEIN 1.8-LIKE"/>
    <property type="match status" value="1"/>
</dbReference>
<dbReference type="InterPro" id="IPR025836">
    <property type="entry name" value="Zn_knuckle_CX2CX4HX4C"/>
</dbReference>
<proteinExistence type="predicted"/>
<feature type="domain" description="CCHC-type" evidence="3">
    <location>
        <begin position="202"/>
        <end position="215"/>
    </location>
</feature>
<dbReference type="PANTHER" id="PTHR31286:SF167">
    <property type="entry name" value="OS09G0268800 PROTEIN"/>
    <property type="match status" value="1"/>
</dbReference>
<evidence type="ECO:0000259" key="3">
    <source>
        <dbReference type="PROSITE" id="PS50158"/>
    </source>
</evidence>
<dbReference type="Pfam" id="PF14392">
    <property type="entry name" value="zf-CCHC_4"/>
    <property type="match status" value="1"/>
</dbReference>
<protein>
    <recommendedName>
        <fullName evidence="3">CCHC-type domain-containing protein</fullName>
    </recommendedName>
</protein>
<accession>A0A7N2KYZ3</accession>
<evidence type="ECO:0000256" key="2">
    <source>
        <dbReference type="SAM" id="MobiDB-lite"/>
    </source>
</evidence>
<dbReference type="InterPro" id="IPR040256">
    <property type="entry name" value="At4g02000-like"/>
</dbReference>
<sequence>MAGLDSLWSRFTLDEDEEHGVEAPQPVVESVHRLAGRFFTKRTVNVDSVARTFKPLWKPVGELKIRDIGDNILLFEFEDNLDRERVLEYEPWTFDKHIVIFERVSTVEEISSLEFLRAIFWVQFHNIPEKSLNQATGEAVGNTIGKVIEVADPEDDGNGGEFLRVRISIDISKPLPRCRKLWYEGKQIGWVGLKYERLPNFCYWCGRLSHVERDCELWIRGKENLKKENQQFGEWMRADMIRPTRKTVTVIQGSARTQAPWWRKTGSKGASASAQAFGTNSSTTKHTSVAVNVREFMREVVMEETQAINIQHVESSGVNEEFNNCNVGDMGGTDGLTKSIQGLCMDKCMGKGAEVNIGLKAKEVVDLTKSHAQSMLARPPLRECTNVVGTQPTPNSLKSFKRLAREVNTKQQAIPPEGSTDRRSGLEPEDDQGSKKKRRIGCEWFEQENFQVETGVQSHQSQ</sequence>
<keyword evidence="1" id="KW-0479">Metal-binding</keyword>
<name>A0A7N2KYZ3_QUELO</name>
<dbReference type="EnsemblPlants" id="QL02p066394:mrna">
    <property type="protein sequence ID" value="QL02p066394:mrna:CDS:1"/>
    <property type="gene ID" value="QL02p066394"/>
</dbReference>
<dbReference type="InterPro" id="IPR025558">
    <property type="entry name" value="DUF4283"/>
</dbReference>
<organism evidence="4 5">
    <name type="scientific">Quercus lobata</name>
    <name type="common">Valley oak</name>
    <dbReference type="NCBI Taxonomy" id="97700"/>
    <lineage>
        <taxon>Eukaryota</taxon>
        <taxon>Viridiplantae</taxon>
        <taxon>Streptophyta</taxon>
        <taxon>Embryophyta</taxon>
        <taxon>Tracheophyta</taxon>
        <taxon>Spermatophyta</taxon>
        <taxon>Magnoliopsida</taxon>
        <taxon>eudicotyledons</taxon>
        <taxon>Gunneridae</taxon>
        <taxon>Pentapetalae</taxon>
        <taxon>rosids</taxon>
        <taxon>fabids</taxon>
        <taxon>Fagales</taxon>
        <taxon>Fagaceae</taxon>
        <taxon>Quercus</taxon>
    </lineage>
</organism>
<dbReference type="Pfam" id="PF14111">
    <property type="entry name" value="DUF4283"/>
    <property type="match status" value="1"/>
</dbReference>
<dbReference type="OMA" id="ETQAINI"/>
<dbReference type="GO" id="GO:0003676">
    <property type="term" value="F:nucleic acid binding"/>
    <property type="evidence" value="ECO:0007669"/>
    <property type="project" value="InterPro"/>
</dbReference>
<dbReference type="Proteomes" id="UP000594261">
    <property type="component" value="Chromosome 2"/>
</dbReference>
<reference evidence="5" key="1">
    <citation type="journal article" date="2016" name="G3 (Bethesda)">
        <title>First Draft Assembly and Annotation of the Genome of a California Endemic Oak Quercus lobata Nee (Fagaceae).</title>
        <authorList>
            <person name="Sork V.L."/>
            <person name="Fitz-Gibbon S.T."/>
            <person name="Puiu D."/>
            <person name="Crepeau M."/>
            <person name="Gugger P.F."/>
            <person name="Sherman R."/>
            <person name="Stevens K."/>
            <person name="Langley C.H."/>
            <person name="Pellegrini M."/>
            <person name="Salzberg S.L."/>
        </authorList>
    </citation>
    <scope>NUCLEOTIDE SEQUENCE [LARGE SCALE GENOMIC DNA]</scope>
    <source>
        <strain evidence="5">cv. SW786</strain>
    </source>
</reference>
<keyword evidence="5" id="KW-1185">Reference proteome</keyword>
<evidence type="ECO:0000256" key="1">
    <source>
        <dbReference type="PROSITE-ProRule" id="PRU00047"/>
    </source>
</evidence>
<reference evidence="4" key="2">
    <citation type="submission" date="2021-01" db="UniProtKB">
        <authorList>
            <consortium name="EnsemblPlants"/>
        </authorList>
    </citation>
    <scope>IDENTIFICATION</scope>
</reference>
<dbReference type="InterPro" id="IPR001878">
    <property type="entry name" value="Znf_CCHC"/>
</dbReference>
<evidence type="ECO:0000313" key="4">
    <source>
        <dbReference type="EnsemblPlants" id="QL02p066394:mrna:CDS:1"/>
    </source>
</evidence>
<feature type="region of interest" description="Disordered" evidence="2">
    <location>
        <begin position="407"/>
        <end position="440"/>
    </location>
</feature>
<dbReference type="GO" id="GO:0008270">
    <property type="term" value="F:zinc ion binding"/>
    <property type="evidence" value="ECO:0007669"/>
    <property type="project" value="UniProtKB-KW"/>
</dbReference>